<dbReference type="InterPro" id="IPR050228">
    <property type="entry name" value="Carboxylesterase_BioH"/>
</dbReference>
<dbReference type="InterPro" id="IPR029058">
    <property type="entry name" value="AB_hydrolase_fold"/>
</dbReference>
<name>A0ABV5G3P2_9MICC</name>
<reference evidence="2 3" key="1">
    <citation type="submission" date="2024-09" db="EMBL/GenBank/DDBJ databases">
        <authorList>
            <person name="Sun Q."/>
            <person name="Mori K."/>
        </authorList>
    </citation>
    <scope>NUCLEOTIDE SEQUENCE [LARGE SCALE GENOMIC DNA]</scope>
    <source>
        <strain evidence="2 3">CCM 7609</strain>
    </source>
</reference>
<dbReference type="EMBL" id="JBHMFI010000001">
    <property type="protein sequence ID" value="MFB9073556.1"/>
    <property type="molecule type" value="Genomic_DNA"/>
</dbReference>
<comment type="caution">
    <text evidence="2">The sequence shown here is derived from an EMBL/GenBank/DDBJ whole genome shotgun (WGS) entry which is preliminary data.</text>
</comment>
<organism evidence="2 3">
    <name type="scientific">Citricoccus parietis</name>
    <dbReference type="NCBI Taxonomy" id="592307"/>
    <lineage>
        <taxon>Bacteria</taxon>
        <taxon>Bacillati</taxon>
        <taxon>Actinomycetota</taxon>
        <taxon>Actinomycetes</taxon>
        <taxon>Micrococcales</taxon>
        <taxon>Micrococcaceae</taxon>
        <taxon>Citricoccus</taxon>
    </lineage>
</organism>
<evidence type="ECO:0000313" key="3">
    <source>
        <dbReference type="Proteomes" id="UP001589575"/>
    </source>
</evidence>
<sequence>MLVHGGGAHSGWWDHIGPLLAERGRVAALDLSGHGDSDHRGQYDMAQWGAEVLEVRRAAGLGPACTVVGHSLGGLITLYLRDKEEAGVDRAIVVDSPIGGPEAQKLPEAGGFVSRRRLYPSREQAMARFRPVPAQASLPEVHEHVASDSVRQKDGGWTWKFDAGIFGGAARMRTTLPRPGGRLAYLRGEIGMVRPAVRSIIEQAGGICLDLPGAGHAPMLDQPAALVASLRAVIAGWDQRS</sequence>
<dbReference type="SUPFAM" id="SSF53474">
    <property type="entry name" value="alpha/beta-Hydrolases"/>
    <property type="match status" value="1"/>
</dbReference>
<dbReference type="PANTHER" id="PTHR43194:SF2">
    <property type="entry name" value="PEROXISOMAL MEMBRANE PROTEIN LPX1"/>
    <property type="match status" value="1"/>
</dbReference>
<dbReference type="GO" id="GO:0016787">
    <property type="term" value="F:hydrolase activity"/>
    <property type="evidence" value="ECO:0007669"/>
    <property type="project" value="UniProtKB-KW"/>
</dbReference>
<evidence type="ECO:0000259" key="1">
    <source>
        <dbReference type="Pfam" id="PF12697"/>
    </source>
</evidence>
<evidence type="ECO:0000313" key="2">
    <source>
        <dbReference type="EMBL" id="MFB9073556.1"/>
    </source>
</evidence>
<dbReference type="Proteomes" id="UP001589575">
    <property type="component" value="Unassembled WGS sequence"/>
</dbReference>
<accession>A0ABV5G3P2</accession>
<dbReference type="InterPro" id="IPR000073">
    <property type="entry name" value="AB_hydrolase_1"/>
</dbReference>
<protein>
    <submittedName>
        <fullName evidence="2">Alpha/beta fold hydrolase</fullName>
    </submittedName>
</protein>
<keyword evidence="3" id="KW-1185">Reference proteome</keyword>
<dbReference type="PANTHER" id="PTHR43194">
    <property type="entry name" value="HYDROLASE ALPHA/BETA FOLD FAMILY"/>
    <property type="match status" value="1"/>
</dbReference>
<dbReference type="Gene3D" id="3.40.50.1820">
    <property type="entry name" value="alpha/beta hydrolase"/>
    <property type="match status" value="1"/>
</dbReference>
<proteinExistence type="predicted"/>
<dbReference type="Pfam" id="PF12697">
    <property type="entry name" value="Abhydrolase_6"/>
    <property type="match status" value="1"/>
</dbReference>
<gene>
    <name evidence="2" type="ORF">ACFFX0_21090</name>
</gene>
<feature type="domain" description="AB hydrolase-1" evidence="1">
    <location>
        <begin position="2"/>
        <end position="228"/>
    </location>
</feature>
<keyword evidence="2" id="KW-0378">Hydrolase</keyword>